<feature type="chain" id="PRO_5039386152" evidence="2">
    <location>
        <begin position="22"/>
        <end position="59"/>
    </location>
</feature>
<gene>
    <name evidence="3" type="ORF">F4V44_16780</name>
</gene>
<sequence length="59" mass="6790">MKNFKQWLWILMATFMFVGIAAGCTNEEPQEETETEENQTEEGTETEDNNEEGAEEEAE</sequence>
<dbReference type="PROSITE" id="PS51257">
    <property type="entry name" value="PROKAR_LIPOPROTEIN"/>
    <property type="match status" value="1"/>
</dbReference>
<evidence type="ECO:0000256" key="1">
    <source>
        <dbReference type="SAM" id="MobiDB-lite"/>
    </source>
</evidence>
<name>A0A5J5HNA1_9BACI</name>
<feature type="region of interest" description="Disordered" evidence="1">
    <location>
        <begin position="24"/>
        <end position="59"/>
    </location>
</feature>
<accession>A0A5J5HNA1</accession>
<dbReference type="AlphaFoldDB" id="A0A5J5HNA1"/>
<feature type="compositionally biased region" description="Acidic residues" evidence="1">
    <location>
        <begin position="28"/>
        <end position="59"/>
    </location>
</feature>
<keyword evidence="2" id="KW-0732">Signal</keyword>
<keyword evidence="4" id="KW-1185">Reference proteome</keyword>
<protein>
    <submittedName>
        <fullName evidence="3">Uncharacterized protein</fullName>
    </submittedName>
</protein>
<organism evidence="3 4">
    <name type="scientific">Niallia endozanthoxylica</name>
    <dbReference type="NCBI Taxonomy" id="2036016"/>
    <lineage>
        <taxon>Bacteria</taxon>
        <taxon>Bacillati</taxon>
        <taxon>Bacillota</taxon>
        <taxon>Bacilli</taxon>
        <taxon>Bacillales</taxon>
        <taxon>Bacillaceae</taxon>
        <taxon>Niallia</taxon>
    </lineage>
</organism>
<evidence type="ECO:0000313" key="4">
    <source>
        <dbReference type="Proteomes" id="UP000326671"/>
    </source>
</evidence>
<feature type="signal peptide" evidence="2">
    <location>
        <begin position="1"/>
        <end position="21"/>
    </location>
</feature>
<comment type="caution">
    <text evidence="3">The sequence shown here is derived from an EMBL/GenBank/DDBJ whole genome shotgun (WGS) entry which is preliminary data.</text>
</comment>
<dbReference type="EMBL" id="VYKL01000026">
    <property type="protein sequence ID" value="KAA9021836.1"/>
    <property type="molecule type" value="Genomic_DNA"/>
</dbReference>
<evidence type="ECO:0000313" key="3">
    <source>
        <dbReference type="EMBL" id="KAA9021836.1"/>
    </source>
</evidence>
<evidence type="ECO:0000256" key="2">
    <source>
        <dbReference type="SAM" id="SignalP"/>
    </source>
</evidence>
<proteinExistence type="predicted"/>
<reference evidence="3 4" key="1">
    <citation type="submission" date="2019-09" db="EMBL/GenBank/DDBJ databases">
        <title>Whole genome sequences of isolates from the Mars Exploration Rovers.</title>
        <authorList>
            <person name="Seuylemezian A."/>
            <person name="Vaishampayan P."/>
        </authorList>
    </citation>
    <scope>NUCLEOTIDE SEQUENCE [LARGE SCALE GENOMIC DNA]</scope>
    <source>
        <strain evidence="3 4">MER_TA_151</strain>
    </source>
</reference>
<dbReference type="Proteomes" id="UP000326671">
    <property type="component" value="Unassembled WGS sequence"/>
</dbReference>